<keyword evidence="2" id="KW-1185">Reference proteome</keyword>
<sequence length="147" mass="16818">MTPVFVFHDRWPLAQSPQEVVRLLADAEGYPRWWPQVRSVERLDAASGRARIRSLLPLTLDVVLTREVEDRDGGVLRVRLSGDLVGWARWTVHPHDGGSVAVFEQEVRVAPRLERAATLASVVLRANHAWMMRQGRRGLAREITRRR</sequence>
<dbReference type="RefSeq" id="WP_338748601.1">
    <property type="nucleotide sequence ID" value="NZ_CP144913.1"/>
</dbReference>
<protein>
    <submittedName>
        <fullName evidence="1">SRPBCC family protein</fullName>
    </submittedName>
</protein>
<dbReference type="Gene3D" id="3.30.530.20">
    <property type="match status" value="1"/>
</dbReference>
<evidence type="ECO:0000313" key="1">
    <source>
        <dbReference type="EMBL" id="WXB75830.1"/>
    </source>
</evidence>
<accession>A0ABZ2MFW1</accession>
<dbReference type="EMBL" id="CP144913">
    <property type="protein sequence ID" value="WXB75830.1"/>
    <property type="molecule type" value="Genomic_DNA"/>
</dbReference>
<name>A0ABZ2MFW1_9MICO</name>
<evidence type="ECO:0000313" key="2">
    <source>
        <dbReference type="Proteomes" id="UP001382727"/>
    </source>
</evidence>
<proteinExistence type="predicted"/>
<dbReference type="Pfam" id="PF10604">
    <property type="entry name" value="Polyketide_cyc2"/>
    <property type="match status" value="1"/>
</dbReference>
<dbReference type="InterPro" id="IPR023393">
    <property type="entry name" value="START-like_dom_sf"/>
</dbReference>
<reference evidence="1 2" key="1">
    <citation type="submission" date="2024-02" db="EMBL/GenBank/DDBJ databases">
        <title>Janibacter sp. nov., isolated from gut of marine sandworm.</title>
        <authorList>
            <person name="Kim B."/>
            <person name="Jun M.O."/>
            <person name="Shin N.-R."/>
        </authorList>
    </citation>
    <scope>NUCLEOTIDE SEQUENCE [LARGE SCALE GENOMIC DNA]</scope>
    <source>
        <strain evidence="1 2">A1S7</strain>
    </source>
</reference>
<dbReference type="InterPro" id="IPR019587">
    <property type="entry name" value="Polyketide_cyclase/dehydratase"/>
</dbReference>
<dbReference type="Proteomes" id="UP001382727">
    <property type="component" value="Chromosome"/>
</dbReference>
<organism evidence="1 2">
    <name type="scientific">Janibacter alittae</name>
    <dbReference type="NCBI Taxonomy" id="3115209"/>
    <lineage>
        <taxon>Bacteria</taxon>
        <taxon>Bacillati</taxon>
        <taxon>Actinomycetota</taxon>
        <taxon>Actinomycetes</taxon>
        <taxon>Micrococcales</taxon>
        <taxon>Intrasporangiaceae</taxon>
        <taxon>Janibacter</taxon>
    </lineage>
</organism>
<gene>
    <name evidence="1" type="ORF">V1351_12855</name>
</gene>
<dbReference type="SUPFAM" id="SSF55961">
    <property type="entry name" value="Bet v1-like"/>
    <property type="match status" value="1"/>
</dbReference>